<evidence type="ECO:0000259" key="4">
    <source>
        <dbReference type="Pfam" id="PF09126"/>
    </source>
</evidence>
<protein>
    <submittedName>
        <fullName evidence="5">Restriction endonuclease NaeI</fullName>
    </submittedName>
</protein>
<dbReference type="CDD" id="cd22338">
    <property type="entry name" value="NaeI-like"/>
    <property type="match status" value="1"/>
</dbReference>
<feature type="domain" description="Type II restriction enzyme NaeI" evidence="4">
    <location>
        <begin position="40"/>
        <end position="281"/>
    </location>
</feature>
<dbReference type="Pfam" id="PF09126">
    <property type="entry name" value="NaeI"/>
    <property type="match status" value="1"/>
</dbReference>
<dbReference type="InterPro" id="IPR037057">
    <property type="entry name" value="DNA_rep_MutH/T2_RE_sf"/>
</dbReference>
<dbReference type="EMBL" id="CYHE01000001">
    <property type="protein sequence ID" value="CUA92141.1"/>
    <property type="molecule type" value="Genomic_DNA"/>
</dbReference>
<keyword evidence="3" id="KW-0378">Hydrolase</keyword>
<dbReference type="GO" id="GO:0009307">
    <property type="term" value="P:DNA restriction-modification system"/>
    <property type="evidence" value="ECO:0007669"/>
    <property type="project" value="InterPro"/>
</dbReference>
<dbReference type="AlphaFoldDB" id="A0A0K6HMT4"/>
<keyword evidence="1" id="KW-0540">Nuclease</keyword>
<dbReference type="Gene3D" id="3.40.600.10">
    <property type="entry name" value="DNA mismatch repair MutH/Restriction endonuclease, type II"/>
    <property type="match status" value="1"/>
</dbReference>
<keyword evidence="6" id="KW-1185">Reference proteome</keyword>
<evidence type="ECO:0000256" key="1">
    <source>
        <dbReference type="ARBA" id="ARBA00022722"/>
    </source>
</evidence>
<organism evidence="5 6">
    <name type="scientific">Pannonibacter indicus</name>
    <dbReference type="NCBI Taxonomy" id="466044"/>
    <lineage>
        <taxon>Bacteria</taxon>
        <taxon>Pseudomonadati</taxon>
        <taxon>Pseudomonadota</taxon>
        <taxon>Alphaproteobacteria</taxon>
        <taxon>Hyphomicrobiales</taxon>
        <taxon>Stappiaceae</taxon>
        <taxon>Pannonibacter</taxon>
    </lineage>
</organism>
<dbReference type="InterPro" id="IPR011335">
    <property type="entry name" value="Restrct_endonuc-II-like"/>
</dbReference>
<dbReference type="GO" id="GO:0009036">
    <property type="term" value="F:type II site-specific deoxyribonuclease activity"/>
    <property type="evidence" value="ECO:0007669"/>
    <property type="project" value="InterPro"/>
</dbReference>
<keyword evidence="2 5" id="KW-0255">Endonuclease</keyword>
<dbReference type="InterPro" id="IPR036388">
    <property type="entry name" value="WH-like_DNA-bd_sf"/>
</dbReference>
<evidence type="ECO:0000256" key="3">
    <source>
        <dbReference type="ARBA" id="ARBA00022801"/>
    </source>
</evidence>
<dbReference type="SUPFAM" id="SSF52980">
    <property type="entry name" value="Restriction endonuclease-like"/>
    <property type="match status" value="1"/>
</dbReference>
<dbReference type="Proteomes" id="UP000183900">
    <property type="component" value="Unassembled WGS sequence"/>
</dbReference>
<accession>A0A0K6HMT4</accession>
<dbReference type="Gene3D" id="1.10.10.10">
    <property type="entry name" value="Winged helix-like DNA-binding domain superfamily/Winged helix DNA-binding domain"/>
    <property type="match status" value="1"/>
</dbReference>
<gene>
    <name evidence="5" type="ORF">Ga0061067_101305</name>
</gene>
<evidence type="ECO:0000313" key="6">
    <source>
        <dbReference type="Proteomes" id="UP000183900"/>
    </source>
</evidence>
<evidence type="ECO:0000313" key="5">
    <source>
        <dbReference type="EMBL" id="CUA92141.1"/>
    </source>
</evidence>
<reference evidence="6" key="1">
    <citation type="submission" date="2015-08" db="EMBL/GenBank/DDBJ databases">
        <authorList>
            <person name="Varghese N."/>
        </authorList>
    </citation>
    <scope>NUCLEOTIDE SEQUENCE [LARGE SCALE GENOMIC DNA]</scope>
    <source>
        <strain evidence="6">DSM 23407</strain>
    </source>
</reference>
<dbReference type="OrthoDB" id="9179812at2"/>
<dbReference type="RefSeq" id="WP_055454053.1">
    <property type="nucleotide sequence ID" value="NZ_CYHE01000001.1"/>
</dbReference>
<proteinExistence type="predicted"/>
<sequence length="295" mass="33812">MIGDGSPADLRQQDQQKLKLIADEIFRLAGGEAQFIRIFPELIREAVEYVIDPVRTARTRVSDLDNVEKTFIGLKVEHFLRDFLGVPKGLRDFRLLGEDVDVKNTVRETWMIPPETFRNAEPCLLVMVATEERRCSIGIMIAREDYLNQPNRDGKRSVRRSSFGHIHWMIRDGQLPDSRFEGLDMVRFRELRAVNGGTRRVVQFFRENTGKVIHRTVLQALLFDQKDYMKRVRGNGGARDILMAERTALFSGLYHSALIAALALPACDREEFIARRCNEAEWDMVLAGGYLAAKD</sequence>
<evidence type="ECO:0000256" key="2">
    <source>
        <dbReference type="ARBA" id="ARBA00022759"/>
    </source>
</evidence>
<name>A0A0K6HMT4_9HYPH</name>
<dbReference type="GO" id="GO:0003677">
    <property type="term" value="F:DNA binding"/>
    <property type="evidence" value="ECO:0007669"/>
    <property type="project" value="InterPro"/>
</dbReference>
<dbReference type="InterPro" id="IPR015210">
    <property type="entry name" value="NaeI"/>
</dbReference>